<feature type="domain" description="Alpha/beta hydrolase fold-3" evidence="2">
    <location>
        <begin position="1"/>
        <end position="133"/>
    </location>
</feature>
<dbReference type="EMBL" id="KF120171">
    <property type="protein sequence ID" value="AIA87440.1"/>
    <property type="molecule type" value="Genomic_DNA"/>
</dbReference>
<dbReference type="Gene3D" id="3.40.50.1820">
    <property type="entry name" value="alpha/beta hydrolase"/>
    <property type="match status" value="2"/>
</dbReference>
<dbReference type="InterPro" id="IPR013094">
    <property type="entry name" value="AB_hydrolase_3"/>
</dbReference>
<evidence type="ECO:0000259" key="2">
    <source>
        <dbReference type="Pfam" id="PF07859"/>
    </source>
</evidence>
<accession>A0A060C363</accession>
<dbReference type="SUPFAM" id="SSF53474">
    <property type="entry name" value="alpha/beta-Hydrolases"/>
    <property type="match status" value="1"/>
</dbReference>
<name>A0A060C363_9MYCO</name>
<proteinExistence type="predicted"/>
<organism evidence="3">
    <name type="scientific">uncultured Mycobacterium sp</name>
    <dbReference type="NCBI Taxonomy" id="171292"/>
    <lineage>
        <taxon>Bacteria</taxon>
        <taxon>Bacillati</taxon>
        <taxon>Actinomycetota</taxon>
        <taxon>Actinomycetes</taxon>
        <taxon>Mycobacteriales</taxon>
        <taxon>Mycobacteriaceae</taxon>
        <taxon>Mycobacterium</taxon>
        <taxon>environmental samples</taxon>
    </lineage>
</organism>
<dbReference type="Pfam" id="PF07859">
    <property type="entry name" value="Abhydrolase_3"/>
    <property type="match status" value="1"/>
</dbReference>
<dbReference type="AlphaFoldDB" id="A0A060C363"/>
<evidence type="ECO:0000313" key="3">
    <source>
        <dbReference type="EMBL" id="AIA87440.1"/>
    </source>
</evidence>
<protein>
    <submittedName>
        <fullName evidence="3">CAZy families CE10 protein</fullName>
    </submittedName>
</protein>
<reference evidence="3" key="1">
    <citation type="journal article" date="2013" name="Environ. Microbiol.">
        <title>Seasonally variable intestinal metagenomes of the red palm weevil (Rhynchophorus ferrugineus).</title>
        <authorList>
            <person name="Jia S."/>
            <person name="Zhang X."/>
            <person name="Zhang G."/>
            <person name="Yin A."/>
            <person name="Zhang S."/>
            <person name="Li F."/>
            <person name="Wang L."/>
            <person name="Zhao D."/>
            <person name="Yun Q."/>
            <person name="Tala"/>
            <person name="Wang J."/>
            <person name="Sun G."/>
            <person name="Baabdullah M."/>
            <person name="Yu X."/>
            <person name="Hu S."/>
            <person name="Al-Mssallem I.S."/>
            <person name="Yu J."/>
        </authorList>
    </citation>
    <scope>NUCLEOTIDE SEQUENCE</scope>
</reference>
<dbReference type="GO" id="GO:0016787">
    <property type="term" value="F:hydrolase activity"/>
    <property type="evidence" value="ECO:0007669"/>
    <property type="project" value="InterPro"/>
</dbReference>
<dbReference type="InterPro" id="IPR029058">
    <property type="entry name" value="AB_hydrolase_fold"/>
</dbReference>
<sequence length="140" mass="15094">FVLRHPEQDDGICRYLAANAGVVVVNIDYEVAPQLRFRAPSSRRTTPPSGPRRGQRPWDGTRLGVGGSSAGGALAAGAARLALELGTPTIAFQFLHYPPLDLSVPARTKLAPGKERFLARMAPIFDAAYCPAVELRTDRL</sequence>
<feature type="non-terminal residue" evidence="3">
    <location>
        <position position="1"/>
    </location>
</feature>
<feature type="non-terminal residue" evidence="3">
    <location>
        <position position="140"/>
    </location>
</feature>
<evidence type="ECO:0000256" key="1">
    <source>
        <dbReference type="SAM" id="MobiDB-lite"/>
    </source>
</evidence>
<feature type="region of interest" description="Disordered" evidence="1">
    <location>
        <begin position="38"/>
        <end position="62"/>
    </location>
</feature>